<sequence>MLLRLAYLTVTNIVSLLLLLPRSDHDKDVEILVLRRIDFGSAAHAGTAAGRTTSIPERDYLTTRAAAANRTP</sequence>
<proteinExistence type="predicted"/>
<evidence type="ECO:0000313" key="2">
    <source>
        <dbReference type="Proteomes" id="UP001551675"/>
    </source>
</evidence>
<organism evidence="1 2">
    <name type="scientific">Microtetraspora glauca</name>
    <dbReference type="NCBI Taxonomy" id="1996"/>
    <lineage>
        <taxon>Bacteria</taxon>
        <taxon>Bacillati</taxon>
        <taxon>Actinomycetota</taxon>
        <taxon>Actinomycetes</taxon>
        <taxon>Streptosporangiales</taxon>
        <taxon>Streptosporangiaceae</taxon>
        <taxon>Microtetraspora</taxon>
    </lineage>
</organism>
<evidence type="ECO:0000313" key="1">
    <source>
        <dbReference type="EMBL" id="MEV0975062.1"/>
    </source>
</evidence>
<dbReference type="RefSeq" id="WP_061260978.1">
    <property type="nucleotide sequence ID" value="NZ_JBFALK010000042.1"/>
</dbReference>
<dbReference type="EMBL" id="JBFALK010000042">
    <property type="protein sequence ID" value="MEV0975062.1"/>
    <property type="molecule type" value="Genomic_DNA"/>
</dbReference>
<reference evidence="1 2" key="1">
    <citation type="submission" date="2024-06" db="EMBL/GenBank/DDBJ databases">
        <title>The Natural Products Discovery Center: Release of the First 8490 Sequenced Strains for Exploring Actinobacteria Biosynthetic Diversity.</title>
        <authorList>
            <person name="Kalkreuter E."/>
            <person name="Kautsar S.A."/>
            <person name="Yang D."/>
            <person name="Bader C.D."/>
            <person name="Teijaro C.N."/>
            <person name="Fluegel L."/>
            <person name="Davis C.M."/>
            <person name="Simpson J.R."/>
            <person name="Lauterbach L."/>
            <person name="Steele A.D."/>
            <person name="Gui C."/>
            <person name="Meng S."/>
            <person name="Li G."/>
            <person name="Viehrig K."/>
            <person name="Ye F."/>
            <person name="Su P."/>
            <person name="Kiefer A.F."/>
            <person name="Nichols A."/>
            <person name="Cepeda A.J."/>
            <person name="Yan W."/>
            <person name="Fan B."/>
            <person name="Jiang Y."/>
            <person name="Adhikari A."/>
            <person name="Zheng C.-J."/>
            <person name="Schuster L."/>
            <person name="Cowan T.M."/>
            <person name="Smanski M.J."/>
            <person name="Chevrette M.G."/>
            <person name="De Carvalho L.P.S."/>
            <person name="Shen B."/>
        </authorList>
    </citation>
    <scope>NUCLEOTIDE SEQUENCE [LARGE SCALE GENOMIC DNA]</scope>
    <source>
        <strain evidence="1 2">NPDC050100</strain>
    </source>
</reference>
<protein>
    <recommendedName>
        <fullName evidence="3">Secreted protein</fullName>
    </recommendedName>
</protein>
<gene>
    <name evidence="1" type="ORF">AB0I59_41275</name>
</gene>
<accession>A0ABV3GTU9</accession>
<comment type="caution">
    <text evidence="1">The sequence shown here is derived from an EMBL/GenBank/DDBJ whole genome shotgun (WGS) entry which is preliminary data.</text>
</comment>
<name>A0ABV3GTU9_MICGL</name>
<dbReference type="Proteomes" id="UP001551675">
    <property type="component" value="Unassembled WGS sequence"/>
</dbReference>
<evidence type="ECO:0008006" key="3">
    <source>
        <dbReference type="Google" id="ProtNLM"/>
    </source>
</evidence>
<keyword evidence="2" id="KW-1185">Reference proteome</keyword>